<evidence type="ECO:0000313" key="9">
    <source>
        <dbReference type="EMBL" id="ROT74121.1"/>
    </source>
</evidence>
<reference evidence="9 10" key="2">
    <citation type="submission" date="2019-01" db="EMBL/GenBank/DDBJ databases">
        <title>The decoding of complex shrimp genome reveals the adaptation for benthos swimmer, frequently molting mechanism and breeding impact on genome.</title>
        <authorList>
            <person name="Sun Y."/>
            <person name="Gao Y."/>
            <person name="Yu Y."/>
        </authorList>
    </citation>
    <scope>NUCLEOTIDE SEQUENCE [LARGE SCALE GENOMIC DNA]</scope>
    <source>
        <tissue evidence="9">Muscle</tissue>
    </source>
</reference>
<dbReference type="GO" id="GO:0005737">
    <property type="term" value="C:cytoplasm"/>
    <property type="evidence" value="ECO:0007669"/>
    <property type="project" value="TreeGrafter"/>
</dbReference>
<name>A0A3R7MEC1_PENVA</name>
<dbReference type="InterPro" id="IPR002159">
    <property type="entry name" value="CD36_fam"/>
</dbReference>
<evidence type="ECO:0000256" key="3">
    <source>
        <dbReference type="ARBA" id="ARBA00022692"/>
    </source>
</evidence>
<sequence>MGGSGYDNTAFTVQESSSPGESTPQSFKSSPKRKKMSVCHIVLLVLSLLAAGTGFAMLVGAYDAIFDSVLQSQMQVTEGSRAYEIWRLTPVPLFLRLYFFNLTNPDEFEKGAKPIVQQVGPYCYREYHEKQNLTFHRNHTVTFFQQRWWHWDQEMSGNNTRDDVITIVNAVPISAAWSVRSLKPALSSLNAMFNLLGEQLIVRATAGEIIFDGFQMQENMVAENGSLHNMTDLLPIPPGLTDYDRFGWFYGRNLSLTYDGEFNMKTGEDNLDELGKIDLWNRRRETDFFDAPCNRVSGSAGEMWPPNLKPDFVDFYSPDLCMTMKLFYKEDARDPNGLPGYRFWGTNLTFANDSTVPGNQCYCVKGTCAPMGNVWTCYCFVFVEELTTGHDRAWQIRVRGFSPCVFTPQTGLSVYAFTFYSTYKAKKQFSDQLTPPVQKVPSLDSLILLGNLNARASADHVS</sequence>
<organism evidence="9 10">
    <name type="scientific">Penaeus vannamei</name>
    <name type="common">Whiteleg shrimp</name>
    <name type="synonym">Litopenaeus vannamei</name>
    <dbReference type="NCBI Taxonomy" id="6689"/>
    <lineage>
        <taxon>Eukaryota</taxon>
        <taxon>Metazoa</taxon>
        <taxon>Ecdysozoa</taxon>
        <taxon>Arthropoda</taxon>
        <taxon>Crustacea</taxon>
        <taxon>Multicrustacea</taxon>
        <taxon>Malacostraca</taxon>
        <taxon>Eumalacostraca</taxon>
        <taxon>Eucarida</taxon>
        <taxon>Decapoda</taxon>
        <taxon>Dendrobranchiata</taxon>
        <taxon>Penaeoidea</taxon>
        <taxon>Penaeidae</taxon>
        <taxon>Penaeus</taxon>
    </lineage>
</organism>
<feature type="compositionally biased region" description="Polar residues" evidence="7">
    <location>
        <begin position="1"/>
        <end position="29"/>
    </location>
</feature>
<comment type="similarity">
    <text evidence="2">Belongs to the CD36 family.</text>
</comment>
<keyword evidence="5 8" id="KW-0472">Membrane</keyword>
<keyword evidence="4 8" id="KW-1133">Transmembrane helix</keyword>
<protein>
    <submittedName>
        <fullName evidence="9">Scavenger receptor class B, croquemort type</fullName>
    </submittedName>
</protein>
<dbReference type="PRINTS" id="PR01609">
    <property type="entry name" value="CD36FAMILY"/>
</dbReference>
<keyword evidence="10" id="KW-1185">Reference proteome</keyword>
<evidence type="ECO:0000256" key="8">
    <source>
        <dbReference type="SAM" id="Phobius"/>
    </source>
</evidence>
<comment type="subcellular location">
    <subcellularLocation>
        <location evidence="1">Membrane</location>
    </subcellularLocation>
</comment>
<feature type="region of interest" description="Disordered" evidence="7">
    <location>
        <begin position="1"/>
        <end position="31"/>
    </location>
</feature>
<keyword evidence="6" id="KW-0325">Glycoprotein</keyword>
<gene>
    <name evidence="9" type="ORF">C7M84_007390</name>
</gene>
<dbReference type="OrthoDB" id="514335at2759"/>
<dbReference type="Pfam" id="PF01130">
    <property type="entry name" value="CD36"/>
    <property type="match status" value="1"/>
</dbReference>
<evidence type="ECO:0000313" key="10">
    <source>
        <dbReference type="Proteomes" id="UP000283509"/>
    </source>
</evidence>
<dbReference type="PANTHER" id="PTHR11923:SF93">
    <property type="entry name" value="GH07959P-RELATED"/>
    <property type="match status" value="1"/>
</dbReference>
<evidence type="ECO:0000256" key="7">
    <source>
        <dbReference type="SAM" id="MobiDB-lite"/>
    </source>
</evidence>
<feature type="transmembrane region" description="Helical" evidence="8">
    <location>
        <begin position="38"/>
        <end position="62"/>
    </location>
</feature>
<evidence type="ECO:0000256" key="2">
    <source>
        <dbReference type="ARBA" id="ARBA00010532"/>
    </source>
</evidence>
<evidence type="ECO:0000256" key="5">
    <source>
        <dbReference type="ARBA" id="ARBA00023136"/>
    </source>
</evidence>
<dbReference type="PANTHER" id="PTHR11923">
    <property type="entry name" value="SCAVENGER RECEPTOR CLASS B TYPE-1 SR-B1"/>
    <property type="match status" value="1"/>
</dbReference>
<keyword evidence="3 8" id="KW-0812">Transmembrane</keyword>
<accession>A0A3R7MEC1</accession>
<dbReference type="GO" id="GO:0016020">
    <property type="term" value="C:membrane"/>
    <property type="evidence" value="ECO:0007669"/>
    <property type="project" value="UniProtKB-SubCell"/>
</dbReference>
<proteinExistence type="inferred from homology"/>
<evidence type="ECO:0000256" key="1">
    <source>
        <dbReference type="ARBA" id="ARBA00004370"/>
    </source>
</evidence>
<comment type="caution">
    <text evidence="9">The sequence shown here is derived from an EMBL/GenBank/DDBJ whole genome shotgun (WGS) entry which is preliminary data.</text>
</comment>
<reference evidence="9 10" key="1">
    <citation type="submission" date="2018-04" db="EMBL/GenBank/DDBJ databases">
        <authorList>
            <person name="Zhang X."/>
            <person name="Yuan J."/>
            <person name="Li F."/>
            <person name="Xiang J."/>
        </authorList>
    </citation>
    <scope>NUCLEOTIDE SEQUENCE [LARGE SCALE GENOMIC DNA]</scope>
    <source>
        <tissue evidence="9">Muscle</tissue>
    </source>
</reference>
<evidence type="ECO:0000256" key="6">
    <source>
        <dbReference type="ARBA" id="ARBA00023180"/>
    </source>
</evidence>
<dbReference type="Proteomes" id="UP000283509">
    <property type="component" value="Unassembled WGS sequence"/>
</dbReference>
<dbReference type="GO" id="GO:0005044">
    <property type="term" value="F:scavenger receptor activity"/>
    <property type="evidence" value="ECO:0007669"/>
    <property type="project" value="TreeGrafter"/>
</dbReference>
<dbReference type="AlphaFoldDB" id="A0A3R7MEC1"/>
<keyword evidence="9" id="KW-0675">Receptor</keyword>
<evidence type="ECO:0000256" key="4">
    <source>
        <dbReference type="ARBA" id="ARBA00022989"/>
    </source>
</evidence>
<dbReference type="EMBL" id="QCYY01001932">
    <property type="protein sequence ID" value="ROT74121.1"/>
    <property type="molecule type" value="Genomic_DNA"/>
</dbReference>